<dbReference type="PIRSF" id="PIRSF019574">
    <property type="entry name" value="Periplasmic_polyamine_BP"/>
    <property type="match status" value="1"/>
</dbReference>
<dbReference type="PROSITE" id="PS51257">
    <property type="entry name" value="PROKAR_LIPOPROTEIN"/>
    <property type="match status" value="1"/>
</dbReference>
<dbReference type="CDD" id="cd13590">
    <property type="entry name" value="PBP2_PotD_PotF_like"/>
    <property type="match status" value="1"/>
</dbReference>
<dbReference type="PRINTS" id="PR00909">
    <property type="entry name" value="SPERMDNBNDNG"/>
</dbReference>
<keyword evidence="7" id="KW-1185">Reference proteome</keyword>
<evidence type="ECO:0000256" key="3">
    <source>
        <dbReference type="ARBA" id="ARBA00022729"/>
    </source>
</evidence>
<evidence type="ECO:0000313" key="6">
    <source>
        <dbReference type="EMBL" id="MDU0325624.1"/>
    </source>
</evidence>
<dbReference type="RefSeq" id="WP_144829411.1">
    <property type="nucleotide sequence ID" value="NZ_JAWDIU010000001.1"/>
</dbReference>
<dbReference type="Pfam" id="PF13416">
    <property type="entry name" value="SBP_bac_8"/>
    <property type="match status" value="1"/>
</dbReference>
<dbReference type="PANTHER" id="PTHR30222">
    <property type="entry name" value="SPERMIDINE/PUTRESCINE-BINDING PERIPLASMIC PROTEIN"/>
    <property type="match status" value="1"/>
</dbReference>
<feature type="chain" id="PRO_5047219426" evidence="5">
    <location>
        <begin position="25"/>
        <end position="357"/>
    </location>
</feature>
<dbReference type="EMBL" id="JAWDIU010000001">
    <property type="protein sequence ID" value="MDU0325624.1"/>
    <property type="molecule type" value="Genomic_DNA"/>
</dbReference>
<evidence type="ECO:0000256" key="1">
    <source>
        <dbReference type="ARBA" id="ARBA00004418"/>
    </source>
</evidence>
<dbReference type="Gene3D" id="3.40.190.10">
    <property type="entry name" value="Periplasmic binding protein-like II"/>
    <property type="match status" value="2"/>
</dbReference>
<gene>
    <name evidence="6" type="ORF">RWH43_02530</name>
</gene>
<feature type="signal peptide" evidence="5">
    <location>
        <begin position="1"/>
        <end position="24"/>
    </location>
</feature>
<evidence type="ECO:0000256" key="2">
    <source>
        <dbReference type="ARBA" id="ARBA00022448"/>
    </source>
</evidence>
<keyword evidence="3 5" id="KW-0732">Signal</keyword>
<name>A0ABU3RS23_9MICO</name>
<dbReference type="InterPro" id="IPR001188">
    <property type="entry name" value="Sperm_putr-bd"/>
</dbReference>
<accession>A0ABU3RS23</accession>
<evidence type="ECO:0000313" key="7">
    <source>
        <dbReference type="Proteomes" id="UP001256673"/>
    </source>
</evidence>
<organism evidence="6 7">
    <name type="scientific">Microbacterium algihabitans</name>
    <dbReference type="NCBI Taxonomy" id="3075992"/>
    <lineage>
        <taxon>Bacteria</taxon>
        <taxon>Bacillati</taxon>
        <taxon>Actinomycetota</taxon>
        <taxon>Actinomycetes</taxon>
        <taxon>Micrococcales</taxon>
        <taxon>Microbacteriaceae</taxon>
        <taxon>Microbacterium</taxon>
    </lineage>
</organism>
<dbReference type="InterPro" id="IPR006059">
    <property type="entry name" value="SBP"/>
</dbReference>
<dbReference type="PANTHER" id="PTHR30222:SF17">
    <property type="entry name" value="SPERMIDINE_PUTRESCINE-BINDING PERIPLASMIC PROTEIN"/>
    <property type="match status" value="1"/>
</dbReference>
<sequence length="357" mass="37743">MNTRHRAVGAVLAVGVLSALTACASGAGTDSAGGGSSSLSIYAWAGEIPDSVISGFEKETGITVTVDTFDSNETMISKLAAGNSGYDIVEPSQYAVQLLVDRNLVAQIDKSKLEGFDNLAEKFVDPSFDPDNAHAIPWAWGTTGILYNQACTGKEITGWADMWDPAYSGKIYMLDNMLSAYIAGLQVEGLSATTTSQDDIEKATQKLIEQKPLLAGYNSQNYADLVGSGDACIAEAYSGTTAAKAVMANSDVHYIIPEEGGTLWTDSFSVVEGTSNTDAAYKWLNYTLRPEVAALLTDDASLASTNAGALELVKDQSLVSNPAIYAPADSLTKSEFIVDPGAALSYFQDGWTRLRAS</sequence>
<protein>
    <submittedName>
        <fullName evidence="6">Spermidine/putrescine ABC transporter substrate-binding protein</fullName>
    </submittedName>
</protein>
<proteinExistence type="predicted"/>
<comment type="caution">
    <text evidence="6">The sequence shown here is derived from an EMBL/GenBank/DDBJ whole genome shotgun (WGS) entry which is preliminary data.</text>
</comment>
<reference evidence="6 7" key="1">
    <citation type="submission" date="2023-09" db="EMBL/GenBank/DDBJ databases">
        <title>Microbacterium fusihabitans sp. nov., Microbacterium phycihabitans sp. nov., and Microbacterium cervinum sp. nov., isolated from dried seaweeds of beach.</title>
        <authorList>
            <person name="Lee S.D."/>
        </authorList>
    </citation>
    <scope>NUCLEOTIDE SEQUENCE [LARGE SCALE GENOMIC DNA]</scope>
    <source>
        <strain evidence="6 7">KSW2-21</strain>
    </source>
</reference>
<dbReference type="SUPFAM" id="SSF53850">
    <property type="entry name" value="Periplasmic binding protein-like II"/>
    <property type="match status" value="1"/>
</dbReference>
<keyword evidence="2" id="KW-0813">Transport</keyword>
<dbReference type="Proteomes" id="UP001256673">
    <property type="component" value="Unassembled WGS sequence"/>
</dbReference>
<evidence type="ECO:0000256" key="5">
    <source>
        <dbReference type="SAM" id="SignalP"/>
    </source>
</evidence>
<evidence type="ECO:0000256" key="4">
    <source>
        <dbReference type="ARBA" id="ARBA00022764"/>
    </source>
</evidence>
<comment type="subcellular location">
    <subcellularLocation>
        <location evidence="1">Periplasm</location>
    </subcellularLocation>
</comment>
<keyword evidence="4" id="KW-0574">Periplasm</keyword>